<dbReference type="Gene3D" id="3.30.200.20">
    <property type="entry name" value="Phosphorylase Kinase, domain 1"/>
    <property type="match status" value="1"/>
</dbReference>
<comment type="caution">
    <text evidence="3">The sequence shown here is derived from an EMBL/GenBank/DDBJ whole genome shotgun (WGS) entry which is preliminary data.</text>
</comment>
<dbReference type="InterPro" id="IPR011009">
    <property type="entry name" value="Kinase-like_dom_sf"/>
</dbReference>
<feature type="compositionally biased region" description="Basic and acidic residues" evidence="1">
    <location>
        <begin position="743"/>
        <end position="768"/>
    </location>
</feature>
<feature type="region of interest" description="Disordered" evidence="1">
    <location>
        <begin position="681"/>
        <end position="781"/>
    </location>
</feature>
<evidence type="ECO:0000259" key="2">
    <source>
        <dbReference type="PROSITE" id="PS50011"/>
    </source>
</evidence>
<dbReference type="InterPro" id="IPR011989">
    <property type="entry name" value="ARM-like"/>
</dbReference>
<evidence type="ECO:0000313" key="3">
    <source>
        <dbReference type="EMBL" id="CAG8593593.1"/>
    </source>
</evidence>
<dbReference type="GO" id="GO:0006409">
    <property type="term" value="P:tRNA export from nucleus"/>
    <property type="evidence" value="ECO:0007669"/>
    <property type="project" value="TreeGrafter"/>
</dbReference>
<accession>A0A9N9CC14</accession>
<dbReference type="PANTHER" id="PTHR12984:SF3">
    <property type="entry name" value="N-TERMINAL KINASE-LIKE PROTEIN"/>
    <property type="match status" value="1"/>
</dbReference>
<dbReference type="PROSITE" id="PS50011">
    <property type="entry name" value="PROTEIN_KINASE_DOM"/>
    <property type="match status" value="1"/>
</dbReference>
<feature type="compositionally biased region" description="Low complexity" evidence="1">
    <location>
        <begin position="714"/>
        <end position="733"/>
    </location>
</feature>
<feature type="non-terminal residue" evidence="3">
    <location>
        <position position="1"/>
    </location>
</feature>
<proteinExistence type="predicted"/>
<dbReference type="GO" id="GO:0005737">
    <property type="term" value="C:cytoplasm"/>
    <property type="evidence" value="ECO:0007669"/>
    <property type="project" value="TreeGrafter"/>
</dbReference>
<reference evidence="3" key="1">
    <citation type="submission" date="2021-06" db="EMBL/GenBank/DDBJ databases">
        <authorList>
            <person name="Kallberg Y."/>
            <person name="Tangrot J."/>
            <person name="Rosling A."/>
        </authorList>
    </citation>
    <scope>NUCLEOTIDE SEQUENCE</scope>
    <source>
        <strain evidence="3">CL551</strain>
    </source>
</reference>
<dbReference type="Proteomes" id="UP000789342">
    <property type="component" value="Unassembled WGS sequence"/>
</dbReference>
<dbReference type="InterPro" id="IPR016024">
    <property type="entry name" value="ARM-type_fold"/>
</dbReference>
<dbReference type="AlphaFoldDB" id="A0A9N9CC14"/>
<dbReference type="Pfam" id="PF00069">
    <property type="entry name" value="Pkinase"/>
    <property type="match status" value="1"/>
</dbReference>
<feature type="compositionally biased region" description="Acidic residues" evidence="1">
    <location>
        <begin position="696"/>
        <end position="711"/>
    </location>
</feature>
<dbReference type="OrthoDB" id="447103at2759"/>
<organism evidence="3 4">
    <name type="scientific">Acaulospora morrowiae</name>
    <dbReference type="NCBI Taxonomy" id="94023"/>
    <lineage>
        <taxon>Eukaryota</taxon>
        <taxon>Fungi</taxon>
        <taxon>Fungi incertae sedis</taxon>
        <taxon>Mucoromycota</taxon>
        <taxon>Glomeromycotina</taxon>
        <taxon>Glomeromycetes</taxon>
        <taxon>Diversisporales</taxon>
        <taxon>Acaulosporaceae</taxon>
        <taxon>Acaulospora</taxon>
    </lineage>
</organism>
<feature type="region of interest" description="Disordered" evidence="1">
    <location>
        <begin position="590"/>
        <end position="648"/>
    </location>
</feature>
<protein>
    <submittedName>
        <fullName evidence="3">5786_t:CDS:1</fullName>
    </submittedName>
</protein>
<feature type="domain" description="Protein kinase" evidence="2">
    <location>
        <begin position="8"/>
        <end position="257"/>
    </location>
</feature>
<name>A0A9N9CC14_9GLOM</name>
<sequence>KDVPSFPYNIADKVESYDGESIWTLHQGTKKEDGSLVSIFAFDCTKQKDKLPLAKNAFKKFRTIRHPDLLRYIDGVETDSYIYIVTESVTPLQTQLDAQLGDNSTLWGLYKVGSILKFLNNDCAIIHGNVRISSIFSNKSGEWKLAGFELMSSLKEESPTYGGLVHESSKYASPEISKSSWDILKDHDIWVTDSWNYGILIYEVYNGKFTSSKQLDGLGSIPRDMQASYKQLINVNPKSRLSISNFIDIGLRANGYFQNDLIQTILFLENMNIKETEEKNNFFKKLNTLIDKFPPHICKFKILPELINALEFGSGGAKVLPLIIKIGNALDDSEYESVVLSSIVKMFTVPDRTIRLSLLENLASFVNRLDNKIINDKIFPNVVPKFTSSQVTGFTDTIPIIRENTVKSILLLIPKLSDRIINNDLLRYLAKLQVDEEPGIRTNTTICLGKISKYMSESTRNKVLVPAFTRALRDPFPYARAASLMALAATLEYYDATDCATKVLPCVSAALIDKEKPVRTQAFKTADILFKRLEKLAESMPDSAIAEQNTSTASSTIVIASSVAGAAASAAESWTGWAVTSLTKKLAGSVEGEITAPPTNNATTPGKENSPNGHSLSTNSNVKSDANVEQSDQDTSDGWENGDNMFSLDSPIKELNNVQTPGSPLSNFEKKLSYTVATTSMKLGSGNKSHPTDNWGLDDEDWGNGDWEDDWEVSRPSSTQSTLSSNSTRSLSPAQKSSVSHVPSREEKQAELNRKREERKQKMAELKEKKKKGSALGAKKL</sequence>
<feature type="compositionally biased region" description="Basic residues" evidence="1">
    <location>
        <begin position="769"/>
        <end position="781"/>
    </location>
</feature>
<dbReference type="EMBL" id="CAJVPV010005612">
    <property type="protein sequence ID" value="CAG8593593.1"/>
    <property type="molecule type" value="Genomic_DNA"/>
</dbReference>
<dbReference type="GO" id="GO:0004672">
    <property type="term" value="F:protein kinase activity"/>
    <property type="evidence" value="ECO:0007669"/>
    <property type="project" value="InterPro"/>
</dbReference>
<dbReference type="PANTHER" id="PTHR12984">
    <property type="entry name" value="SCY1-RELATED S/T PROTEIN KINASE-LIKE"/>
    <property type="match status" value="1"/>
</dbReference>
<evidence type="ECO:0000313" key="4">
    <source>
        <dbReference type="Proteomes" id="UP000789342"/>
    </source>
</evidence>
<dbReference type="SUPFAM" id="SSF56112">
    <property type="entry name" value="Protein kinase-like (PK-like)"/>
    <property type="match status" value="1"/>
</dbReference>
<dbReference type="SUPFAM" id="SSF48371">
    <property type="entry name" value="ARM repeat"/>
    <property type="match status" value="1"/>
</dbReference>
<keyword evidence="4" id="KW-1185">Reference proteome</keyword>
<feature type="compositionally biased region" description="Polar residues" evidence="1">
    <location>
        <begin position="606"/>
        <end position="630"/>
    </location>
</feature>
<dbReference type="GO" id="GO:0005524">
    <property type="term" value="F:ATP binding"/>
    <property type="evidence" value="ECO:0007669"/>
    <property type="project" value="InterPro"/>
</dbReference>
<feature type="compositionally biased region" description="Low complexity" evidence="1">
    <location>
        <begin position="595"/>
        <end position="605"/>
    </location>
</feature>
<gene>
    <name evidence="3" type="ORF">AMORRO_LOCUS7457</name>
</gene>
<dbReference type="InterPro" id="IPR000719">
    <property type="entry name" value="Prot_kinase_dom"/>
</dbReference>
<evidence type="ECO:0000256" key="1">
    <source>
        <dbReference type="SAM" id="MobiDB-lite"/>
    </source>
</evidence>
<dbReference type="Gene3D" id="1.25.10.10">
    <property type="entry name" value="Leucine-rich Repeat Variant"/>
    <property type="match status" value="1"/>
</dbReference>
<dbReference type="InterPro" id="IPR051177">
    <property type="entry name" value="CIK-Related_Protein"/>
</dbReference>
<dbReference type="Gene3D" id="1.10.510.10">
    <property type="entry name" value="Transferase(Phosphotransferase) domain 1"/>
    <property type="match status" value="1"/>
</dbReference>